<dbReference type="AlphaFoldDB" id="A0AAE8SZ00"/>
<name>A0AAE8SZ00_9PEZI</name>
<dbReference type="InterPro" id="IPR025649">
    <property type="entry name" value="DUF4360"/>
</dbReference>
<evidence type="ECO:0000313" key="3">
    <source>
        <dbReference type="Proteomes" id="UP001187682"/>
    </source>
</evidence>
<gene>
    <name evidence="2" type="ORF">DNG_09126</name>
</gene>
<feature type="chain" id="PRO_5042150820" description="Secreted protein" evidence="1">
    <location>
        <begin position="23"/>
        <end position="205"/>
    </location>
</feature>
<keyword evidence="3" id="KW-1185">Reference proteome</keyword>
<organism evidence="2 3">
    <name type="scientific">Cephalotrichum gorgonifer</name>
    <dbReference type="NCBI Taxonomy" id="2041049"/>
    <lineage>
        <taxon>Eukaryota</taxon>
        <taxon>Fungi</taxon>
        <taxon>Dikarya</taxon>
        <taxon>Ascomycota</taxon>
        <taxon>Pezizomycotina</taxon>
        <taxon>Sordariomycetes</taxon>
        <taxon>Hypocreomycetidae</taxon>
        <taxon>Microascales</taxon>
        <taxon>Microascaceae</taxon>
        <taxon>Cephalotrichum</taxon>
    </lineage>
</organism>
<keyword evidence="1" id="KW-0732">Signal</keyword>
<dbReference type="PANTHER" id="PTHR38847">
    <property type="match status" value="1"/>
</dbReference>
<evidence type="ECO:0008006" key="4">
    <source>
        <dbReference type="Google" id="ProtNLM"/>
    </source>
</evidence>
<sequence>MRFSSLAVLPAVVLATAPPAEQISIKAVTHSGNGCPQGSISTTLNPDRTIITVGFDKFQTYIGPGTSYSERSRNCQLHVTLSYPSGFSFAVLNSVYHGFALLEEGTKGDFLSTYFYSSDAGKTCTTRTSISGGGVWADGQVYTQSDTVPATDVIRSPCGGRTETLNINNRISLTSTDADAFGTISNDDQTVSLTQQIHIDWYECS</sequence>
<dbReference type="Pfam" id="PF14273">
    <property type="entry name" value="DUF4360"/>
    <property type="match status" value="1"/>
</dbReference>
<protein>
    <recommendedName>
        <fullName evidence="4">Secreted protein</fullName>
    </recommendedName>
</protein>
<dbReference type="Proteomes" id="UP001187682">
    <property type="component" value="Unassembled WGS sequence"/>
</dbReference>
<reference evidence="2" key="1">
    <citation type="submission" date="2018-03" db="EMBL/GenBank/DDBJ databases">
        <authorList>
            <person name="Guldener U."/>
        </authorList>
    </citation>
    <scope>NUCLEOTIDE SEQUENCE</scope>
</reference>
<proteinExistence type="predicted"/>
<feature type="signal peptide" evidence="1">
    <location>
        <begin position="1"/>
        <end position="22"/>
    </location>
</feature>
<dbReference type="EMBL" id="ONZQ02000015">
    <property type="protein sequence ID" value="SPO06436.1"/>
    <property type="molecule type" value="Genomic_DNA"/>
</dbReference>
<accession>A0AAE8SZ00</accession>
<evidence type="ECO:0000313" key="2">
    <source>
        <dbReference type="EMBL" id="SPO06436.1"/>
    </source>
</evidence>
<evidence type="ECO:0000256" key="1">
    <source>
        <dbReference type="SAM" id="SignalP"/>
    </source>
</evidence>
<dbReference type="PANTHER" id="PTHR38847:SF1">
    <property type="entry name" value="PSEUDOURIDINE SYNTHASE RSUA_RLUA-LIKE DOMAIN-CONTAINING PROTEIN"/>
    <property type="match status" value="1"/>
</dbReference>
<comment type="caution">
    <text evidence="2">The sequence shown here is derived from an EMBL/GenBank/DDBJ whole genome shotgun (WGS) entry which is preliminary data.</text>
</comment>